<reference evidence="4" key="1">
    <citation type="submission" date="2016-10" db="EMBL/GenBank/DDBJ databases">
        <title>Sequence of Gallionella enrichment culture.</title>
        <authorList>
            <person name="Poehlein A."/>
            <person name="Muehling M."/>
            <person name="Daniel R."/>
        </authorList>
    </citation>
    <scope>NUCLEOTIDE SEQUENCE</scope>
</reference>
<gene>
    <name evidence="4" type="ORF">GALL_324890</name>
</gene>
<evidence type="ECO:0000256" key="1">
    <source>
        <dbReference type="SAM" id="MobiDB-lite"/>
    </source>
</evidence>
<feature type="transmembrane region" description="Helical" evidence="2">
    <location>
        <begin position="146"/>
        <end position="168"/>
    </location>
</feature>
<keyword evidence="2" id="KW-0472">Membrane</keyword>
<feature type="domain" description="DUF4395" evidence="3">
    <location>
        <begin position="38"/>
        <end position="169"/>
    </location>
</feature>
<accession>A0A1J5R7G2</accession>
<keyword evidence="2" id="KW-1133">Transmembrane helix</keyword>
<organism evidence="4">
    <name type="scientific">mine drainage metagenome</name>
    <dbReference type="NCBI Taxonomy" id="410659"/>
    <lineage>
        <taxon>unclassified sequences</taxon>
        <taxon>metagenomes</taxon>
        <taxon>ecological metagenomes</taxon>
    </lineage>
</organism>
<feature type="transmembrane region" description="Helical" evidence="2">
    <location>
        <begin position="120"/>
        <end position="140"/>
    </location>
</feature>
<evidence type="ECO:0000256" key="2">
    <source>
        <dbReference type="SAM" id="Phobius"/>
    </source>
</evidence>
<dbReference type="AlphaFoldDB" id="A0A1J5R7G2"/>
<dbReference type="InterPro" id="IPR025508">
    <property type="entry name" value="DUF4395"/>
</dbReference>
<sequence>MPDQNSTTGGGDGTPGGPTSAGRTPADRIPAGRSPAGIDPRGPRVGAGITAVLLAVTLLLGTGGAALALLAVTAALFLVGTVRGAQGSVQGRIFRALVQPRLAPPTELEDPRPPRFAQGVGLVITGAGALLGAAGVVAAIPTAAAFALVAALLNSTFGLCLGCEMYLLGLRLRSRSVG</sequence>
<dbReference type="EMBL" id="MLJW01000530">
    <property type="protein sequence ID" value="OIQ85651.1"/>
    <property type="molecule type" value="Genomic_DNA"/>
</dbReference>
<comment type="caution">
    <text evidence="4">The sequence shown here is derived from an EMBL/GenBank/DDBJ whole genome shotgun (WGS) entry which is preliminary data.</text>
</comment>
<feature type="region of interest" description="Disordered" evidence="1">
    <location>
        <begin position="1"/>
        <end position="41"/>
    </location>
</feature>
<keyword evidence="2" id="KW-0812">Transmembrane</keyword>
<evidence type="ECO:0000313" key="4">
    <source>
        <dbReference type="EMBL" id="OIQ85651.1"/>
    </source>
</evidence>
<dbReference type="Pfam" id="PF14340">
    <property type="entry name" value="DUF4395"/>
    <property type="match status" value="1"/>
</dbReference>
<name>A0A1J5R7G2_9ZZZZ</name>
<protein>
    <recommendedName>
        <fullName evidence="3">DUF4395 domain-containing protein</fullName>
    </recommendedName>
</protein>
<feature type="transmembrane region" description="Helical" evidence="2">
    <location>
        <begin position="49"/>
        <end position="79"/>
    </location>
</feature>
<evidence type="ECO:0000259" key="3">
    <source>
        <dbReference type="Pfam" id="PF14340"/>
    </source>
</evidence>
<proteinExistence type="predicted"/>